<accession>A0ABR0D5H8</accession>
<evidence type="ECO:0000256" key="3">
    <source>
        <dbReference type="PROSITE-ProRule" id="PRU00708"/>
    </source>
</evidence>
<dbReference type="Pfam" id="PF05147">
    <property type="entry name" value="LANC_like"/>
    <property type="match status" value="1"/>
</dbReference>
<organism evidence="4 5">
    <name type="scientific">Penstemon davidsonii</name>
    <dbReference type="NCBI Taxonomy" id="160366"/>
    <lineage>
        <taxon>Eukaryota</taxon>
        <taxon>Viridiplantae</taxon>
        <taxon>Streptophyta</taxon>
        <taxon>Embryophyta</taxon>
        <taxon>Tracheophyta</taxon>
        <taxon>Spermatophyta</taxon>
        <taxon>Magnoliopsida</taxon>
        <taxon>eudicotyledons</taxon>
        <taxon>Gunneridae</taxon>
        <taxon>Pentapetalae</taxon>
        <taxon>asterids</taxon>
        <taxon>lamiids</taxon>
        <taxon>Lamiales</taxon>
        <taxon>Plantaginaceae</taxon>
        <taxon>Cheloneae</taxon>
        <taxon>Penstemon</taxon>
    </lineage>
</organism>
<gene>
    <name evidence="4" type="ORF">RD792_007024</name>
</gene>
<dbReference type="PANTHER" id="PTHR45717">
    <property type="entry name" value="OS12G0527900 PROTEIN"/>
    <property type="match status" value="1"/>
</dbReference>
<dbReference type="Pfam" id="PF01535">
    <property type="entry name" value="PPR"/>
    <property type="match status" value="5"/>
</dbReference>
<keyword evidence="2" id="KW-0677">Repeat</keyword>
<dbReference type="InterPro" id="IPR002885">
    <property type="entry name" value="PPR_rpt"/>
</dbReference>
<comment type="similarity">
    <text evidence="1">Belongs to the PPR family. P subfamily.</text>
</comment>
<dbReference type="Proteomes" id="UP001291926">
    <property type="component" value="Unassembled WGS sequence"/>
</dbReference>
<comment type="caution">
    <text evidence="4">The sequence shown here is derived from an EMBL/GenBank/DDBJ whole genome shotgun (WGS) entry which is preliminary data.</text>
</comment>
<feature type="repeat" description="PPR" evidence="3">
    <location>
        <begin position="77"/>
        <end position="111"/>
    </location>
</feature>
<dbReference type="SUPFAM" id="SSF81901">
    <property type="entry name" value="HCP-like"/>
    <property type="match status" value="1"/>
</dbReference>
<dbReference type="InterPro" id="IPR011990">
    <property type="entry name" value="TPR-like_helical_dom_sf"/>
</dbReference>
<evidence type="ECO:0008006" key="6">
    <source>
        <dbReference type="Google" id="ProtNLM"/>
    </source>
</evidence>
<dbReference type="NCBIfam" id="TIGR00756">
    <property type="entry name" value="PPR"/>
    <property type="match status" value="3"/>
</dbReference>
<sequence>MSDRTSLQLSSEDFAVMLDLTERVRVIKDAENYLNNIPDTMNKFNVYCALLRGYARNRLLHKSEEVMQRLREMNYRKPFAYNLMMGLYSHTGNYKKIEALLREMEEKQINGGKTTFRMQLDVYASNGNIEGMNKLLHEKKNDPEISENWKVFAVLANGYLKAGQAEKSREMLREIEKRIDRNTCPSAYRTLVSMYADLGDIEEVYRVWNLMKNEINIRNTDYYNMISSLVTLDDFDGAEKILKEWESINKIYDFRISRLLIKGYVEKGLFEKAEELVKRIIVTQNKNDLSLCFQMIKACDSSSINSRDVTFICGRAGVCALGAVVAKYLGDDQLLYYYLAKFKEVSLHCPVEFASF</sequence>
<dbReference type="PANTHER" id="PTHR45717:SF10">
    <property type="entry name" value="OS10G0501000 PROTEIN"/>
    <property type="match status" value="1"/>
</dbReference>
<evidence type="ECO:0000256" key="1">
    <source>
        <dbReference type="ARBA" id="ARBA00007626"/>
    </source>
</evidence>
<proteinExistence type="inferred from homology"/>
<protein>
    <recommendedName>
        <fullName evidence="6">Pentatricopeptide repeat-containing protein</fullName>
    </recommendedName>
</protein>
<dbReference type="Gene3D" id="1.25.40.10">
    <property type="entry name" value="Tetratricopeptide repeat domain"/>
    <property type="match status" value="2"/>
</dbReference>
<dbReference type="InterPro" id="IPR007822">
    <property type="entry name" value="LANC-like"/>
</dbReference>
<reference evidence="4 5" key="1">
    <citation type="journal article" date="2023" name="bioRxiv">
        <title>Genome report: Whole genome sequence and annotation of Penstemon davidsonii.</title>
        <authorList>
            <person name="Ostevik K.L."/>
            <person name="Alabady M."/>
            <person name="Zhang M."/>
            <person name="Rausher M.D."/>
        </authorList>
    </citation>
    <scope>NUCLEOTIDE SEQUENCE [LARGE SCALE GENOMIC DNA]</scope>
    <source>
        <strain evidence="4">DNT005</strain>
        <tissue evidence="4">Whole leaf</tissue>
    </source>
</reference>
<dbReference type="SUPFAM" id="SSF158745">
    <property type="entry name" value="LanC-like"/>
    <property type="match status" value="1"/>
</dbReference>
<keyword evidence="5" id="KW-1185">Reference proteome</keyword>
<name>A0ABR0D5H8_9LAMI</name>
<dbReference type="EMBL" id="JAYDYQ010002533">
    <property type="protein sequence ID" value="KAK4484442.1"/>
    <property type="molecule type" value="Genomic_DNA"/>
</dbReference>
<evidence type="ECO:0000313" key="4">
    <source>
        <dbReference type="EMBL" id="KAK4484442.1"/>
    </source>
</evidence>
<dbReference type="PROSITE" id="PS51375">
    <property type="entry name" value="PPR"/>
    <property type="match status" value="1"/>
</dbReference>
<evidence type="ECO:0000313" key="5">
    <source>
        <dbReference type="Proteomes" id="UP001291926"/>
    </source>
</evidence>
<evidence type="ECO:0000256" key="2">
    <source>
        <dbReference type="ARBA" id="ARBA00022737"/>
    </source>
</evidence>